<dbReference type="AlphaFoldDB" id="A0A6P5QRF3"/>
<sequence>MFSLNHFLPDSWFSITENRVCQDLGPHAPRAGTLWRRESLASWGRTGWSAIGTVPRGGASRALGPALAALGAGRRPGNPGARRSASRFRGSAVTCTAGATPGGGRSLGARGGAPAGAAGGGGVERSARQQGQAGGGSGRSPCWLAADSGRLGAAAGAHGSVRGGRRGAGAAGPHGQRRHSGRPPLGPPIRGRHPPIMLPRRLPGPKAASPSR</sequence>
<feature type="compositionally biased region" description="Gly residues" evidence="1">
    <location>
        <begin position="100"/>
        <end position="123"/>
    </location>
</feature>
<dbReference type="RefSeq" id="XP_021031138.1">
    <property type="nucleotide sequence ID" value="XM_021175479.1"/>
</dbReference>
<organism evidence="2 3">
    <name type="scientific">Mus caroli</name>
    <name type="common">Ryukyu mouse</name>
    <name type="synonym">Ricefield mouse</name>
    <dbReference type="NCBI Taxonomy" id="10089"/>
    <lineage>
        <taxon>Eukaryota</taxon>
        <taxon>Metazoa</taxon>
        <taxon>Chordata</taxon>
        <taxon>Craniata</taxon>
        <taxon>Vertebrata</taxon>
        <taxon>Euteleostomi</taxon>
        <taxon>Mammalia</taxon>
        <taxon>Eutheria</taxon>
        <taxon>Euarchontoglires</taxon>
        <taxon>Glires</taxon>
        <taxon>Rodentia</taxon>
        <taxon>Myomorpha</taxon>
        <taxon>Muroidea</taxon>
        <taxon>Muridae</taxon>
        <taxon>Murinae</taxon>
        <taxon>Mus</taxon>
        <taxon>Mus</taxon>
    </lineage>
</organism>
<reference evidence="3" key="1">
    <citation type="submission" date="2025-08" db="UniProtKB">
        <authorList>
            <consortium name="RefSeq"/>
        </authorList>
    </citation>
    <scope>IDENTIFICATION</scope>
</reference>
<keyword evidence="2" id="KW-1185">Reference proteome</keyword>
<evidence type="ECO:0000313" key="2">
    <source>
        <dbReference type="Proteomes" id="UP000515126"/>
    </source>
</evidence>
<evidence type="ECO:0000313" key="3">
    <source>
        <dbReference type="RefSeq" id="XP_021031138.1"/>
    </source>
</evidence>
<dbReference type="GeneID" id="110304241"/>
<protein>
    <submittedName>
        <fullName evidence="3">Glycine-rich cell wall structural protein-like</fullName>
    </submittedName>
</protein>
<accession>A0A6P5QRF3</accession>
<gene>
    <name evidence="3" type="primary">LOC110304241</name>
</gene>
<evidence type="ECO:0000256" key="1">
    <source>
        <dbReference type="SAM" id="MobiDB-lite"/>
    </source>
</evidence>
<name>A0A6P5QRF3_MUSCR</name>
<feature type="compositionally biased region" description="Low complexity" evidence="1">
    <location>
        <begin position="70"/>
        <end position="92"/>
    </location>
</feature>
<feature type="region of interest" description="Disordered" evidence="1">
    <location>
        <begin position="153"/>
        <end position="212"/>
    </location>
</feature>
<feature type="region of interest" description="Disordered" evidence="1">
    <location>
        <begin position="70"/>
        <end position="141"/>
    </location>
</feature>
<dbReference type="KEGG" id="mcal:110304241"/>
<dbReference type="Proteomes" id="UP000515126">
    <property type="component" value="Chromosome 11"/>
</dbReference>
<proteinExistence type="predicted"/>